<dbReference type="EMBL" id="PEGA01000030">
    <property type="protein sequence ID" value="RLU05296.1"/>
    <property type="molecule type" value="Genomic_DNA"/>
</dbReference>
<sequence>RAFMGVDLDLIYSDSNLSGSDCSAYSGHNSQCDGLVTLKAERAFY</sequence>
<reference evidence="1 2" key="1">
    <citation type="journal article" date="2018" name="Front. Microbiol.">
        <title>Discovery of Phloeophagus Beetles as a Source of Pseudomonas Strains That Produce Potentially New Bioactive Substances and Description of Pseudomonas bohemica sp. nov.</title>
        <authorList>
            <person name="Saati-Santamaria Z."/>
            <person name="Lopez-Mondejar R."/>
            <person name="Jimenez-Gomez A."/>
            <person name="Diez-Mendez A."/>
            <person name="Vetrovsky T."/>
            <person name="Igual J.M."/>
            <person name="Velazquez E."/>
            <person name="Kolarik M."/>
            <person name="Rivas R."/>
            <person name="Garcia-Fraile P."/>
        </authorList>
    </citation>
    <scope>NUCLEOTIDE SEQUENCE [LARGE SCALE GENOMIC DNA]</scope>
    <source>
        <strain evidence="1 2">A2-NA12</strain>
    </source>
</reference>
<organism evidence="1 2">
    <name type="scientific">Pseudomonas prosekii</name>
    <dbReference type="NCBI Taxonomy" id="1148509"/>
    <lineage>
        <taxon>Bacteria</taxon>
        <taxon>Pseudomonadati</taxon>
        <taxon>Pseudomonadota</taxon>
        <taxon>Gammaproteobacteria</taxon>
        <taxon>Pseudomonadales</taxon>
        <taxon>Pseudomonadaceae</taxon>
        <taxon>Pseudomonas</taxon>
    </lineage>
</organism>
<gene>
    <name evidence="1" type="ORF">CS076_24235</name>
</gene>
<accession>A0A3L8CAQ1</accession>
<evidence type="ECO:0000313" key="1">
    <source>
        <dbReference type="EMBL" id="RLU05296.1"/>
    </source>
</evidence>
<proteinExistence type="predicted"/>
<comment type="caution">
    <text evidence="1">The sequence shown here is derived from an EMBL/GenBank/DDBJ whole genome shotgun (WGS) entry which is preliminary data.</text>
</comment>
<feature type="non-terminal residue" evidence="1">
    <location>
        <position position="1"/>
    </location>
</feature>
<evidence type="ECO:0000313" key="2">
    <source>
        <dbReference type="Proteomes" id="UP000282672"/>
    </source>
</evidence>
<protein>
    <submittedName>
        <fullName evidence="1">Uncharacterized protein</fullName>
    </submittedName>
</protein>
<name>A0A3L8CAQ1_9PSED</name>
<dbReference type="Proteomes" id="UP000282672">
    <property type="component" value="Unassembled WGS sequence"/>
</dbReference>
<dbReference type="AlphaFoldDB" id="A0A3L8CAQ1"/>